<evidence type="ECO:0000256" key="2">
    <source>
        <dbReference type="ARBA" id="ARBA00022475"/>
    </source>
</evidence>
<dbReference type="Proteomes" id="UP001163203">
    <property type="component" value="Chromosome"/>
</dbReference>
<evidence type="ECO:0000256" key="6">
    <source>
        <dbReference type="ARBA" id="ARBA00022989"/>
    </source>
</evidence>
<dbReference type="PANTHER" id="PTHR34820:SF4">
    <property type="entry name" value="INNER MEMBRANE PROTEIN YEBZ"/>
    <property type="match status" value="1"/>
</dbReference>
<evidence type="ECO:0000256" key="7">
    <source>
        <dbReference type="ARBA" id="ARBA00023008"/>
    </source>
</evidence>
<dbReference type="SUPFAM" id="SSF81296">
    <property type="entry name" value="E set domains"/>
    <property type="match status" value="1"/>
</dbReference>
<protein>
    <submittedName>
        <fullName evidence="13">CopD family protein</fullName>
    </submittedName>
</protein>
<dbReference type="InterPro" id="IPR008457">
    <property type="entry name" value="Cu-R_CopD_dom"/>
</dbReference>
<evidence type="ECO:0000256" key="10">
    <source>
        <dbReference type="SAM" id="SignalP"/>
    </source>
</evidence>
<keyword evidence="2" id="KW-1003">Cell membrane</keyword>
<dbReference type="EMBL" id="CP113836">
    <property type="protein sequence ID" value="WAL65435.1"/>
    <property type="molecule type" value="Genomic_DNA"/>
</dbReference>
<keyword evidence="14" id="KW-1185">Reference proteome</keyword>
<gene>
    <name evidence="13" type="ORF">ORV05_31850</name>
</gene>
<keyword evidence="8 9" id="KW-0472">Membrane</keyword>
<evidence type="ECO:0000256" key="5">
    <source>
        <dbReference type="ARBA" id="ARBA00022729"/>
    </source>
</evidence>
<dbReference type="InterPro" id="IPR014756">
    <property type="entry name" value="Ig_E-set"/>
</dbReference>
<dbReference type="Pfam" id="PF05425">
    <property type="entry name" value="CopD"/>
    <property type="match status" value="1"/>
</dbReference>
<feature type="transmembrane region" description="Helical" evidence="9">
    <location>
        <begin position="153"/>
        <end position="173"/>
    </location>
</feature>
<feature type="transmembrane region" description="Helical" evidence="9">
    <location>
        <begin position="261"/>
        <end position="278"/>
    </location>
</feature>
<sequence>MVLKKMVLGALVALAVLANPAPASAHVVLLGTTPGDYEVVPGSPHELTMRFNEPIDAGLAEVRLIGPRGDDIEGIGKPRHPGGQENALAVDVPNTLANGTYTVAYRVVSADSHAVPGAFGFSVGEPSATSGAAAAAASGGTGPAAVSYGVARWLGFAGLALLVGTALFVAVCWPGGATRTGIRKLLRMGWTALVVSTVATVLVYGAYATGRPMTDFGTIGDTLTSRIGVLLLVRTVMLGLIAAGLPRFLRGLPAEGRGRHIALVCAAAVALAVTWSLATHSAAGSEVALALPADVVHLTAMSAWIGGLPVLLGVLLRSGDLIGIRLAVPRFSRIAVIAVALLVVTGTYQAWRQVGGPSALFGTTYGGVLLAKLGVVVVLVALGALARQWVRRHYSFDIRTVTDKRRARRGPGDAELGRFRRTVAVEVVLGAVVLGLTASLVGIEPARAEQSRLAQRITPPERTGPVNVLLPFDAGNGAAGRGQVAVSVLPGRVGTNQIHISVLDAQRAPKEIPEVRAELRLPERGLGPLPVTLENGGQGHYLADQAVLTMPGRWELTLFLRTSEVDQAVVRIPVGAR</sequence>
<dbReference type="InterPro" id="IPR007348">
    <property type="entry name" value="CopC_dom"/>
</dbReference>
<dbReference type="PANTHER" id="PTHR34820">
    <property type="entry name" value="INNER MEMBRANE PROTEIN YEBZ"/>
    <property type="match status" value="1"/>
</dbReference>
<dbReference type="Gene3D" id="2.60.40.1220">
    <property type="match status" value="1"/>
</dbReference>
<feature type="transmembrane region" description="Helical" evidence="9">
    <location>
        <begin position="185"/>
        <end position="207"/>
    </location>
</feature>
<feature type="transmembrane region" description="Helical" evidence="9">
    <location>
        <begin position="363"/>
        <end position="386"/>
    </location>
</feature>
<feature type="transmembrane region" description="Helical" evidence="9">
    <location>
        <begin position="331"/>
        <end position="351"/>
    </location>
</feature>
<keyword evidence="3 9" id="KW-0812">Transmembrane</keyword>
<proteinExistence type="predicted"/>
<feature type="transmembrane region" description="Helical" evidence="9">
    <location>
        <begin position="423"/>
        <end position="443"/>
    </location>
</feature>
<organism evidence="13 14">
    <name type="scientific">Amycolatopsis cynarae</name>
    <dbReference type="NCBI Taxonomy" id="2995223"/>
    <lineage>
        <taxon>Bacteria</taxon>
        <taxon>Bacillati</taxon>
        <taxon>Actinomycetota</taxon>
        <taxon>Actinomycetes</taxon>
        <taxon>Pseudonocardiales</taxon>
        <taxon>Pseudonocardiaceae</taxon>
        <taxon>Amycolatopsis</taxon>
    </lineage>
</organism>
<feature type="chain" id="PRO_5045347176" evidence="10">
    <location>
        <begin position="26"/>
        <end position="577"/>
    </location>
</feature>
<dbReference type="Pfam" id="PF04234">
    <property type="entry name" value="CopC"/>
    <property type="match status" value="1"/>
</dbReference>
<evidence type="ECO:0000256" key="1">
    <source>
        <dbReference type="ARBA" id="ARBA00004651"/>
    </source>
</evidence>
<feature type="domain" description="CopC" evidence="11">
    <location>
        <begin position="26"/>
        <end position="123"/>
    </location>
</feature>
<reference evidence="13" key="1">
    <citation type="submission" date="2022-11" db="EMBL/GenBank/DDBJ databases">
        <authorList>
            <person name="Mo P."/>
        </authorList>
    </citation>
    <scope>NUCLEOTIDE SEQUENCE</scope>
    <source>
        <strain evidence="13">HUAS 11-8</strain>
    </source>
</reference>
<evidence type="ECO:0000256" key="9">
    <source>
        <dbReference type="SAM" id="Phobius"/>
    </source>
</evidence>
<accession>A0ABY7B0F4</accession>
<feature type="signal peptide" evidence="10">
    <location>
        <begin position="1"/>
        <end position="25"/>
    </location>
</feature>
<name>A0ABY7B0F4_9PSEU</name>
<evidence type="ECO:0000256" key="8">
    <source>
        <dbReference type="ARBA" id="ARBA00023136"/>
    </source>
</evidence>
<dbReference type="InterPro" id="IPR014755">
    <property type="entry name" value="Cu-Rt/internalin_Ig-like"/>
</dbReference>
<keyword evidence="5 10" id="KW-0732">Signal</keyword>
<keyword evidence="6 9" id="KW-1133">Transmembrane helix</keyword>
<dbReference type="RefSeq" id="WP_268755592.1">
    <property type="nucleotide sequence ID" value="NZ_CP113836.1"/>
</dbReference>
<feature type="domain" description="Copper resistance protein D" evidence="12">
    <location>
        <begin position="327"/>
        <end position="440"/>
    </location>
</feature>
<feature type="transmembrane region" description="Helical" evidence="9">
    <location>
        <begin position="227"/>
        <end position="249"/>
    </location>
</feature>
<dbReference type="InterPro" id="IPR032694">
    <property type="entry name" value="CopC/D"/>
</dbReference>
<evidence type="ECO:0000313" key="14">
    <source>
        <dbReference type="Proteomes" id="UP001163203"/>
    </source>
</evidence>
<comment type="subcellular location">
    <subcellularLocation>
        <location evidence="1">Cell membrane</location>
        <topology evidence="1">Multi-pass membrane protein</topology>
    </subcellularLocation>
</comment>
<evidence type="ECO:0000256" key="4">
    <source>
        <dbReference type="ARBA" id="ARBA00022723"/>
    </source>
</evidence>
<evidence type="ECO:0000259" key="12">
    <source>
        <dbReference type="Pfam" id="PF05425"/>
    </source>
</evidence>
<feature type="transmembrane region" description="Helical" evidence="9">
    <location>
        <begin position="298"/>
        <end position="319"/>
    </location>
</feature>
<keyword evidence="7" id="KW-0186">Copper</keyword>
<evidence type="ECO:0000256" key="3">
    <source>
        <dbReference type="ARBA" id="ARBA00022692"/>
    </source>
</evidence>
<evidence type="ECO:0000259" key="11">
    <source>
        <dbReference type="Pfam" id="PF04234"/>
    </source>
</evidence>
<evidence type="ECO:0000313" key="13">
    <source>
        <dbReference type="EMBL" id="WAL65435.1"/>
    </source>
</evidence>
<keyword evidence="4" id="KW-0479">Metal-binding</keyword>